<feature type="transmembrane region" description="Helical" evidence="11">
    <location>
        <begin position="756"/>
        <end position="776"/>
    </location>
</feature>
<evidence type="ECO:0000256" key="8">
    <source>
        <dbReference type="ARBA" id="ARBA00023157"/>
    </source>
</evidence>
<dbReference type="EMBL" id="CAJOBC010002296">
    <property type="protein sequence ID" value="CAF3725971.1"/>
    <property type="molecule type" value="Genomic_DNA"/>
</dbReference>
<evidence type="ECO:0000256" key="2">
    <source>
        <dbReference type="ARBA" id="ARBA00022614"/>
    </source>
</evidence>
<evidence type="ECO:0000256" key="6">
    <source>
        <dbReference type="ARBA" id="ARBA00022989"/>
    </source>
</evidence>
<dbReference type="InterPro" id="IPR032675">
    <property type="entry name" value="LRR_dom_sf"/>
</dbReference>
<dbReference type="InterPro" id="IPR007110">
    <property type="entry name" value="Ig-like_dom"/>
</dbReference>
<dbReference type="PROSITE" id="PS50835">
    <property type="entry name" value="IG_LIKE"/>
    <property type="match status" value="1"/>
</dbReference>
<feature type="transmembrane region" description="Helical" evidence="11">
    <location>
        <begin position="902"/>
        <end position="924"/>
    </location>
</feature>
<dbReference type="SUPFAM" id="SSF52540">
    <property type="entry name" value="P-loop containing nucleoside triphosphate hydrolases"/>
    <property type="match status" value="1"/>
</dbReference>
<evidence type="ECO:0000256" key="1">
    <source>
        <dbReference type="ARBA" id="ARBA00004141"/>
    </source>
</evidence>
<evidence type="ECO:0000256" key="7">
    <source>
        <dbReference type="ARBA" id="ARBA00023136"/>
    </source>
</evidence>
<dbReference type="Proteomes" id="UP000681722">
    <property type="component" value="Unassembled WGS sequence"/>
</dbReference>
<proteinExistence type="predicted"/>
<dbReference type="SMART" id="SM00369">
    <property type="entry name" value="LRR_TYP"/>
    <property type="match status" value="2"/>
</dbReference>
<feature type="compositionally biased region" description="Acidic residues" evidence="10">
    <location>
        <begin position="1251"/>
        <end position="1260"/>
    </location>
</feature>
<dbReference type="InterPro" id="IPR000832">
    <property type="entry name" value="GPCR_2_secretin-like"/>
</dbReference>
<feature type="chain" id="PRO_5036409951" evidence="12">
    <location>
        <begin position="21"/>
        <end position="1944"/>
    </location>
</feature>
<evidence type="ECO:0000259" key="14">
    <source>
        <dbReference type="PROSITE" id="PS50835"/>
    </source>
</evidence>
<evidence type="ECO:0000256" key="3">
    <source>
        <dbReference type="ARBA" id="ARBA00022692"/>
    </source>
</evidence>
<evidence type="ECO:0000313" key="15">
    <source>
        <dbReference type="EMBL" id="CAF0950268.1"/>
    </source>
</evidence>
<dbReference type="OrthoDB" id="8927528at2759"/>
<dbReference type="CDD" id="cd09912">
    <property type="entry name" value="DLP_2"/>
    <property type="match status" value="1"/>
</dbReference>
<keyword evidence="3 11" id="KW-0812">Transmembrane</keyword>
<dbReference type="GO" id="GO:0004930">
    <property type="term" value="F:G protein-coupled receptor activity"/>
    <property type="evidence" value="ECO:0007669"/>
    <property type="project" value="InterPro"/>
</dbReference>
<feature type="compositionally biased region" description="Polar residues" evidence="10">
    <location>
        <begin position="1067"/>
        <end position="1078"/>
    </location>
</feature>
<dbReference type="Gene3D" id="1.20.1070.10">
    <property type="entry name" value="Rhodopsin 7-helix transmembrane proteins"/>
    <property type="match status" value="1"/>
</dbReference>
<dbReference type="Proteomes" id="UP000663829">
    <property type="component" value="Unassembled WGS sequence"/>
</dbReference>
<reference evidence="15" key="1">
    <citation type="submission" date="2021-02" db="EMBL/GenBank/DDBJ databases">
        <authorList>
            <person name="Nowell W R."/>
        </authorList>
    </citation>
    <scope>NUCLEOTIDE SEQUENCE</scope>
</reference>
<dbReference type="GO" id="GO:0016020">
    <property type="term" value="C:membrane"/>
    <property type="evidence" value="ECO:0007669"/>
    <property type="project" value="UniProtKB-SubCell"/>
</dbReference>
<dbReference type="PROSITE" id="PS50227">
    <property type="entry name" value="G_PROTEIN_RECEP_F2_3"/>
    <property type="match status" value="1"/>
</dbReference>
<feature type="compositionally biased region" description="Low complexity" evidence="10">
    <location>
        <begin position="1293"/>
        <end position="1305"/>
    </location>
</feature>
<keyword evidence="9" id="KW-0175">Coiled coil</keyword>
<dbReference type="Pfam" id="PF00002">
    <property type="entry name" value="7tm_2"/>
    <property type="match status" value="1"/>
</dbReference>
<dbReference type="InterPro" id="IPR001879">
    <property type="entry name" value="GPCR_2_extracellular_dom"/>
</dbReference>
<dbReference type="InterPro" id="IPR013783">
    <property type="entry name" value="Ig-like_fold"/>
</dbReference>
<comment type="subcellular location">
    <subcellularLocation>
        <location evidence="1">Membrane</location>
        <topology evidence="1">Multi-pass membrane protein</topology>
    </subcellularLocation>
</comment>
<dbReference type="SUPFAM" id="SSF48726">
    <property type="entry name" value="Immunoglobulin"/>
    <property type="match status" value="1"/>
</dbReference>
<dbReference type="InterPro" id="IPR027417">
    <property type="entry name" value="P-loop_NTPase"/>
</dbReference>
<evidence type="ECO:0000256" key="5">
    <source>
        <dbReference type="ARBA" id="ARBA00022737"/>
    </source>
</evidence>
<keyword evidence="7 11" id="KW-0472">Membrane</keyword>
<evidence type="ECO:0000256" key="4">
    <source>
        <dbReference type="ARBA" id="ARBA00022729"/>
    </source>
</evidence>
<feature type="domain" description="Ig-like" evidence="14">
    <location>
        <begin position="189"/>
        <end position="282"/>
    </location>
</feature>
<keyword evidence="2" id="KW-0433">Leucine-rich repeat</keyword>
<dbReference type="Gene3D" id="2.60.40.10">
    <property type="entry name" value="Immunoglobulins"/>
    <property type="match status" value="1"/>
</dbReference>
<evidence type="ECO:0000256" key="10">
    <source>
        <dbReference type="SAM" id="MobiDB-lite"/>
    </source>
</evidence>
<dbReference type="SUPFAM" id="SSF52058">
    <property type="entry name" value="L domain-like"/>
    <property type="match status" value="1"/>
</dbReference>
<dbReference type="Pfam" id="PF01926">
    <property type="entry name" value="MMR_HSR1"/>
    <property type="match status" value="1"/>
</dbReference>
<dbReference type="Gene3D" id="3.80.10.10">
    <property type="entry name" value="Ribonuclease Inhibitor"/>
    <property type="match status" value="1"/>
</dbReference>
<dbReference type="Gene3D" id="3.40.50.300">
    <property type="entry name" value="P-loop containing nucleotide triphosphate hydrolases"/>
    <property type="match status" value="1"/>
</dbReference>
<name>A0A814D6X5_9BILA</name>
<dbReference type="InterPro" id="IPR001611">
    <property type="entry name" value="Leu-rich_rpt"/>
</dbReference>
<feature type="region of interest" description="Disordered" evidence="10">
    <location>
        <begin position="1251"/>
        <end position="1315"/>
    </location>
</feature>
<keyword evidence="5" id="KW-0677">Repeat</keyword>
<dbReference type="InterPro" id="IPR003591">
    <property type="entry name" value="Leu-rich_rpt_typical-subtyp"/>
</dbReference>
<feature type="signal peptide" evidence="12">
    <location>
        <begin position="1"/>
        <end position="20"/>
    </location>
</feature>
<feature type="compositionally biased region" description="Low complexity" evidence="10">
    <location>
        <begin position="1046"/>
        <end position="1059"/>
    </location>
</feature>
<feature type="transmembrane region" description="Helical" evidence="11">
    <location>
        <begin position="1843"/>
        <end position="1860"/>
    </location>
</feature>
<keyword evidence="6 11" id="KW-1133">Transmembrane helix</keyword>
<keyword evidence="8" id="KW-1015">Disulfide bond</keyword>
<feature type="transmembrane region" description="Helical" evidence="11">
    <location>
        <begin position="860"/>
        <end position="882"/>
    </location>
</feature>
<dbReference type="PROSITE" id="PS51450">
    <property type="entry name" value="LRR"/>
    <property type="match status" value="1"/>
</dbReference>
<feature type="transmembrane region" description="Helical" evidence="11">
    <location>
        <begin position="718"/>
        <end position="736"/>
    </location>
</feature>
<dbReference type="GO" id="GO:0009966">
    <property type="term" value="P:regulation of signal transduction"/>
    <property type="evidence" value="ECO:0007669"/>
    <property type="project" value="UniProtKB-ARBA"/>
</dbReference>
<keyword evidence="17" id="KW-1185">Reference proteome</keyword>
<dbReference type="InterPro" id="IPR036445">
    <property type="entry name" value="GPCR_2_extracell_dom_sf"/>
</dbReference>
<feature type="compositionally biased region" description="Low complexity" evidence="10">
    <location>
        <begin position="1274"/>
        <end position="1285"/>
    </location>
</feature>
<dbReference type="InterPro" id="IPR051943">
    <property type="entry name" value="TRAFAC_Dynamin-like_GTPase"/>
</dbReference>
<gene>
    <name evidence="15" type="ORF">GPM918_LOCUS11201</name>
    <name evidence="16" type="ORF">SRO942_LOCUS11200</name>
</gene>
<evidence type="ECO:0000259" key="13">
    <source>
        <dbReference type="PROSITE" id="PS50227"/>
    </source>
</evidence>
<feature type="region of interest" description="Disordered" evidence="10">
    <location>
        <begin position="1039"/>
        <end position="1078"/>
    </location>
</feature>
<sequence length="1944" mass="221611">MFNFLLLLLCLLTSYAASLACPSVCKCSSTVVTCIQQGLTDQSLLSLTEFPTTTLVLNLSSNRLTSIDYLLQQNVNGLDYLEALDLSSNGITHLPYELLRRFTQLSTLLLKSNQIQTLPRSFNENSNIYLDLAQNPLECVCKLKWIQKWLKTINITKTSNCYKPRQLQGIPLTKLKEQDLCVTSNSYSPRDQHQTLSLSIYPDQSQLVYENDPFYLNCSLRVNNPHGHHLTWTVNNIPVQSTETSFVNNYLSSALIIPSLHVLNHSGLYTCSYLNRTYKSVSLKVLSSNFVCNEYYIETSKGTFKWPRTLNGNEIELKCPYGNAPWFNLSATAHGYHKCSSKGNWIDLDLSQCAFKSNISKQIDDILTEYQQTNSSVISKLVELTKVVSHAQAKIIDIILLISVMEELYNSTQATVVTNQEQVYSDYYRLADFILQVGCSEENQCLLLKNDFIQAIQRLHMILVSILKSINHQPWIFAGKQLTAITLIAQPTNETTASSFYCFVPDRQLLTLICDKNIVPQSRLSSIYIQSISNSTQLLYYRQSTLFINMEDQQLQPINNLGIFYAHTESSNLSIESYRLTFHEKSASPFVYVGKWNKTVSSWTIASSCIVEFQNPEQYIIECTNVEDSLLTLLSDTKSNIRIDYLELAVYVSSIIASCCFLTCIMFYLGCSNCIWRKLYVIWSGPREQSDKSVIVLQEYDDDGLPIMKLKSKPLIQFYFIGWGIPLIICGINVAISREQYLAQTFCFLNGVEPLLSLLLPSFVFIFLLVIFLIAARVNISRLTKEALRLRNLPDSDLEQDEQEEQEPLNNNNTITPENLPIIFPAANNTINLNPECNQSHNDSICSSDMDHQHSPHNQLLAILFQLLILILIFITSTAIFIRPLHRYFPHIEQKFKYEYALYSHLYGFLVLLLALFTISFYLLSRADIITYLKPFKRKKNKLELLHQQPPPPAPPQTPQLQPITINNNGNNCNNHFSGDESVVSHNSLPLRPPSPSQTSTTLYQCLVPQNSEITEQSNISFGTKYQAHVASKYYAKHRHQLKQQNTNTTTASESSLLTTKDEKVNDTQSIRSPTPQTTTAYVHHPFVSPKAITIIPNQTNDLSAINYDLLPQRPIYSPTKTTITLNNGALNLQHSPTALVPSTYLRPTFLYPSPLQPQINPSAQAIIRPLPLVRLSSPTISVATTKQLTPTNGSFRLPSSVQRPTETSINYEQKITNNGEINNSKIWKKHPENNHHNGAFDLKQLTPFIDDDDEEEGNEGESVSLKSTHEENNGSTTTSSSETHNYNRRGELSSSSSDTESLTTPTITNGHTHKHYNNHHQILHESIILRTRLCYKLIQQRSFHTNHKLLINHVRYSSTEILSNQNSAFTTSPSLGDVKQQQQSLLTSTQRQLVTRIKHLLTQLQIQLDLSKKDKLLLLEAVDRIEQIFLFVVVGEFNSGKSQFINALLNEKELCPTGVLPTTDHIHIIKYGDKREQRVEDNGIKEFYIKNELLKNTSLVDTPGTNAILQIHQQITEHFIPRSDLILFVTSVDRPFSESERIFLEKINEWKKKVIIVLNKIDQVRSQDDKMKILSYVKENAKIVLQDQTNDLKIFPISALNNVGIKELEQYIRFELNSENKIEIKLQNPLGICDHLLKQYQSLLSNRQTILNDDLKLLDLLEQDLINYRSEMLNDFQFQLNKIDNLFLQMLDNTDKFLSENVQLTKLIEMLYKGTGEMKLLFDEQVNKNMQQNINEYISTLCDWLVEKSNRTTQQISRHLSTTRVSGTSGGGLEFSLSRQTILNQLQSHCQIVLTDKERGTITQAEQLSQNIKSTMIQTAAVEIGAVGLGALATLATFDWTGIAGAGLLAVTGLYIIPMRRSAIKKEMRKRIGDTQTKINEVLHKHFTNELDSNIRKMKQDIQPYERFVRVEQEKLLEMNEKVELIKKEIKQLRIDIKQLHSK</sequence>
<organism evidence="15 17">
    <name type="scientific">Didymodactylos carnosus</name>
    <dbReference type="NCBI Taxonomy" id="1234261"/>
    <lineage>
        <taxon>Eukaryota</taxon>
        <taxon>Metazoa</taxon>
        <taxon>Spiralia</taxon>
        <taxon>Gnathifera</taxon>
        <taxon>Rotifera</taxon>
        <taxon>Eurotatoria</taxon>
        <taxon>Bdelloidea</taxon>
        <taxon>Philodinida</taxon>
        <taxon>Philodinidae</taxon>
        <taxon>Didymodactylos</taxon>
    </lineage>
</organism>
<evidence type="ECO:0000256" key="9">
    <source>
        <dbReference type="SAM" id="Coils"/>
    </source>
</evidence>
<dbReference type="InterPro" id="IPR006073">
    <property type="entry name" value="GTP-bd"/>
</dbReference>
<dbReference type="SUPFAM" id="SSF111418">
    <property type="entry name" value="Hormone receptor domain"/>
    <property type="match status" value="1"/>
</dbReference>
<dbReference type="PANTHER" id="PTHR43681:SF1">
    <property type="entry name" value="SARCALUMENIN"/>
    <property type="match status" value="1"/>
</dbReference>
<dbReference type="EMBL" id="CAJNOQ010002297">
    <property type="protein sequence ID" value="CAF0950268.1"/>
    <property type="molecule type" value="Genomic_DNA"/>
</dbReference>
<evidence type="ECO:0000313" key="16">
    <source>
        <dbReference type="EMBL" id="CAF3725971.1"/>
    </source>
</evidence>
<comment type="caution">
    <text evidence="15">The sequence shown here is derived from an EMBL/GenBank/DDBJ whole genome shotgun (WGS) entry which is preliminary data.</text>
</comment>
<evidence type="ECO:0000256" key="11">
    <source>
        <dbReference type="SAM" id="Phobius"/>
    </source>
</evidence>
<accession>A0A814D6X5</accession>
<feature type="transmembrane region" description="Helical" evidence="11">
    <location>
        <begin position="648"/>
        <end position="669"/>
    </location>
</feature>
<feature type="coiled-coil region" evidence="9">
    <location>
        <begin position="1910"/>
        <end position="1944"/>
    </location>
</feature>
<evidence type="ECO:0000256" key="12">
    <source>
        <dbReference type="SAM" id="SignalP"/>
    </source>
</evidence>
<dbReference type="InterPro" id="IPR036179">
    <property type="entry name" value="Ig-like_dom_sf"/>
</dbReference>
<dbReference type="PANTHER" id="PTHR43681">
    <property type="entry name" value="TRANSMEMBRANE GTPASE FZO"/>
    <property type="match status" value="1"/>
</dbReference>
<feature type="domain" description="G-protein coupled receptors family 2 profile 1" evidence="13">
    <location>
        <begin position="270"/>
        <end position="357"/>
    </location>
</feature>
<keyword evidence="4 12" id="KW-0732">Signal</keyword>
<evidence type="ECO:0000313" key="17">
    <source>
        <dbReference type="Proteomes" id="UP000663829"/>
    </source>
</evidence>
<feature type="transmembrane region" description="Helical" evidence="11">
    <location>
        <begin position="1817"/>
        <end position="1837"/>
    </location>
</feature>
<protein>
    <submittedName>
        <fullName evidence="15">Uncharacterized protein</fullName>
    </submittedName>
</protein>